<dbReference type="Proteomes" id="UP000002668">
    <property type="component" value="Genome"/>
</dbReference>
<feature type="compositionally biased region" description="Basic and acidic residues" evidence="2">
    <location>
        <begin position="185"/>
        <end position="196"/>
    </location>
</feature>
<gene>
    <name evidence="3" type="ORF">LEMA_P009390.1</name>
</gene>
<dbReference type="InterPro" id="IPR032675">
    <property type="entry name" value="LRR_dom_sf"/>
</dbReference>
<evidence type="ECO:0000256" key="2">
    <source>
        <dbReference type="SAM" id="MobiDB-lite"/>
    </source>
</evidence>
<evidence type="ECO:0000313" key="4">
    <source>
        <dbReference type="Proteomes" id="UP000002668"/>
    </source>
</evidence>
<name>E5ACF0_LEPMJ</name>
<feature type="region of interest" description="Disordered" evidence="2">
    <location>
        <begin position="234"/>
        <end position="271"/>
    </location>
</feature>
<proteinExistence type="predicted"/>
<evidence type="ECO:0000313" key="3">
    <source>
        <dbReference type="EMBL" id="CBY02152.1"/>
    </source>
</evidence>
<feature type="compositionally biased region" description="Pro residues" evidence="2">
    <location>
        <begin position="35"/>
        <end position="44"/>
    </location>
</feature>
<dbReference type="OMA" id="HEVPENE"/>
<protein>
    <submittedName>
        <fullName evidence="3">Predicted protein</fullName>
    </submittedName>
</protein>
<keyword evidence="4" id="KW-1185">Reference proteome</keyword>
<reference evidence="4" key="1">
    <citation type="journal article" date="2011" name="Nat. Commun.">
        <title>Effector diversification within compartments of the Leptosphaeria maculans genome affected by Repeat-Induced Point mutations.</title>
        <authorList>
            <person name="Rouxel T."/>
            <person name="Grandaubert J."/>
            <person name="Hane J.K."/>
            <person name="Hoede C."/>
            <person name="van de Wouw A.P."/>
            <person name="Couloux A."/>
            <person name="Dominguez V."/>
            <person name="Anthouard V."/>
            <person name="Bally P."/>
            <person name="Bourras S."/>
            <person name="Cozijnsen A.J."/>
            <person name="Ciuffetti L.M."/>
            <person name="Degrave A."/>
            <person name="Dilmaghani A."/>
            <person name="Duret L."/>
            <person name="Fudal I."/>
            <person name="Goodwin S.B."/>
            <person name="Gout L."/>
            <person name="Glaser N."/>
            <person name="Linglin J."/>
            <person name="Kema G.H.J."/>
            <person name="Lapalu N."/>
            <person name="Lawrence C.B."/>
            <person name="May K."/>
            <person name="Meyer M."/>
            <person name="Ollivier B."/>
            <person name="Poulain J."/>
            <person name="Schoch C.L."/>
            <person name="Simon A."/>
            <person name="Spatafora J.W."/>
            <person name="Stachowiak A."/>
            <person name="Turgeon B.G."/>
            <person name="Tyler B.M."/>
            <person name="Vincent D."/>
            <person name="Weissenbach J."/>
            <person name="Amselem J."/>
            <person name="Quesneville H."/>
            <person name="Oliver R.P."/>
            <person name="Wincker P."/>
            <person name="Balesdent M.-H."/>
            <person name="Howlett B.J."/>
        </authorList>
    </citation>
    <scope>NUCLEOTIDE SEQUENCE [LARGE SCALE GENOMIC DNA]</scope>
    <source>
        <strain evidence="4">JN3 / isolate v23.1.3 / race Av1-4-5-6-7-8</strain>
    </source>
</reference>
<feature type="compositionally biased region" description="Acidic residues" evidence="2">
    <location>
        <begin position="172"/>
        <end position="184"/>
    </location>
</feature>
<dbReference type="OrthoDB" id="3788331at2759"/>
<feature type="compositionally biased region" description="Polar residues" evidence="2">
    <location>
        <begin position="628"/>
        <end position="637"/>
    </location>
</feature>
<dbReference type="eggNOG" id="KOG1216">
    <property type="taxonomic scope" value="Eukaryota"/>
</dbReference>
<feature type="region of interest" description="Disordered" evidence="2">
    <location>
        <begin position="24"/>
        <end position="48"/>
    </location>
</feature>
<dbReference type="HOGENOM" id="CLU_309049_0_0_1"/>
<dbReference type="RefSeq" id="XP_003845631.1">
    <property type="nucleotide sequence ID" value="XM_003845583.1"/>
</dbReference>
<sequence length="954" mass="103810">MSTGSPAPTFGVGASFAFTGVSDMQQKKRVQKELPQPPVSPEPPKQVRSQTKLARAAWREAWAHHGRYLSGSGSEKDERLVTKATAGLRAEISRLGGALAVARNAVTGEQREKEVARKLASVLLLENKLLAATATATATATAKTTTTPTKNRKRKKKSKTKTPTKQEKNDQEQEEKEEEEEEEMESIRDLPGEEAHDRGVMLEKQVEHLEQHNSLLKAQVQKLEQDVAEANRVRADTERELEEKREKEDELAAQVDKHRRDAEQEKKSMQTTSGLLDLAYADLSEAITARKLAHKARDEAEAQHHEIELRFNDLHAEWEDSQTKIEQLEHRLEAIDQLEAENAGLQTDMESLVQQLADHDRSLIVKDERISHLEGLLQKERNLKLEAQDRADRHRDRIVTSGATSPYDEEPWSFNIDSVNESLADELSLASQLDDSLSSTYEPLNEYSDVVDIIDITPVDPASAPPRSVSVSEAASAAPIHPEAQPLSIHVDEAATAIPVEPEAQRLSLHVSESASTTSVQPEAQCLAVHVDEAATTSPVQPEAQRLSVHVNEAGSRAPIQPEVQNLSIHTNESASSAPIPPKVEHLTIHTNESASAAPVQPEAQHLFIYTNESASSAPIPPKAQHLSIHTNESASSAPIPPKAQQLSIHTNESASRAPIPPKAQRLSIHTNESASAAPVQPEAQRLSVHVNESASSAPIPPNAQPLSIHTNESANFAPVQPRIPPLTIHAEETASTAPVQPFVQPLPIHVDKATSTTPVKPVAISSTLHISEAASTTPITPQRKYTAATACAQTDISNPNLKITEALLSPDDEWPLQVFVDRRPTSDSPAQTNLEPEPEPVVVETPLLPLPPKPSLAQRALPLLSALIALWAAFLYMRLRAWESANGLQHGYYTGGAVPTLPGGAFGNGRYFLGVPLAMDVGNSDFSEWLAGCLSVLISGLDGWSGVGFGRQY</sequence>
<organism evidence="3 4">
    <name type="scientific">Leptosphaeria maculans (strain JN3 / isolate v23.1.3 / race Av1-4-5-6-7-8)</name>
    <name type="common">Blackleg fungus</name>
    <name type="synonym">Phoma lingam</name>
    <dbReference type="NCBI Taxonomy" id="985895"/>
    <lineage>
        <taxon>Eukaryota</taxon>
        <taxon>Fungi</taxon>
        <taxon>Dikarya</taxon>
        <taxon>Ascomycota</taxon>
        <taxon>Pezizomycotina</taxon>
        <taxon>Dothideomycetes</taxon>
        <taxon>Pleosporomycetidae</taxon>
        <taxon>Pleosporales</taxon>
        <taxon>Pleosporineae</taxon>
        <taxon>Leptosphaeriaceae</taxon>
        <taxon>Plenodomus</taxon>
        <taxon>Plenodomus lingam/Leptosphaeria maculans species complex</taxon>
    </lineage>
</organism>
<evidence type="ECO:0000256" key="1">
    <source>
        <dbReference type="SAM" id="Coils"/>
    </source>
</evidence>
<keyword evidence="1" id="KW-0175">Coiled coil</keyword>
<feature type="region of interest" description="Disordered" evidence="2">
    <location>
        <begin position="135"/>
        <end position="196"/>
    </location>
</feature>
<dbReference type="EMBL" id="FP929139">
    <property type="protein sequence ID" value="CBY02152.1"/>
    <property type="molecule type" value="Genomic_DNA"/>
</dbReference>
<feature type="compositionally biased region" description="Low complexity" evidence="2">
    <location>
        <begin position="135"/>
        <end position="149"/>
    </location>
</feature>
<feature type="coiled-coil region" evidence="1">
    <location>
        <begin position="297"/>
        <end position="397"/>
    </location>
</feature>
<dbReference type="GeneID" id="13286791"/>
<feature type="compositionally biased region" description="Basic and acidic residues" evidence="2">
    <location>
        <begin position="234"/>
        <end position="268"/>
    </location>
</feature>
<dbReference type="STRING" id="985895.E5ACF0"/>
<dbReference type="VEuPathDB" id="FungiDB:LEMA_P009390.1"/>
<feature type="compositionally biased region" description="Basic residues" evidence="2">
    <location>
        <begin position="150"/>
        <end position="162"/>
    </location>
</feature>
<dbReference type="AlphaFoldDB" id="E5ACF0"/>
<accession>E5ACF0</accession>
<dbReference type="InParanoid" id="E5ACF0"/>
<feature type="region of interest" description="Disordered" evidence="2">
    <location>
        <begin position="672"/>
        <end position="709"/>
    </location>
</feature>
<feature type="region of interest" description="Disordered" evidence="2">
    <location>
        <begin position="616"/>
        <end position="643"/>
    </location>
</feature>
<dbReference type="Gene3D" id="3.80.10.10">
    <property type="entry name" value="Ribonuclease Inhibitor"/>
    <property type="match status" value="1"/>
</dbReference>